<evidence type="ECO:0000256" key="1">
    <source>
        <dbReference type="SAM" id="Coils"/>
    </source>
</evidence>
<feature type="compositionally biased region" description="Basic residues" evidence="2">
    <location>
        <begin position="1"/>
        <end position="14"/>
    </location>
</feature>
<dbReference type="AlphaFoldDB" id="A0A074RN10"/>
<organism evidence="3 4">
    <name type="scientific">Rhizoctonia solani 123E</name>
    <dbReference type="NCBI Taxonomy" id="1423351"/>
    <lineage>
        <taxon>Eukaryota</taxon>
        <taxon>Fungi</taxon>
        <taxon>Dikarya</taxon>
        <taxon>Basidiomycota</taxon>
        <taxon>Agaricomycotina</taxon>
        <taxon>Agaricomycetes</taxon>
        <taxon>Cantharellales</taxon>
        <taxon>Ceratobasidiaceae</taxon>
        <taxon>Rhizoctonia</taxon>
    </lineage>
</organism>
<name>A0A074RN10_9AGAM</name>
<reference evidence="3 4" key="1">
    <citation type="submission" date="2013-12" db="EMBL/GenBank/DDBJ databases">
        <authorList>
            <person name="Cubeta M."/>
            <person name="Pakala S."/>
            <person name="Fedorova N."/>
            <person name="Thomas E."/>
            <person name="Dean R."/>
            <person name="Jabaji S."/>
            <person name="Neate S."/>
            <person name="Toda T."/>
            <person name="Tavantzis S."/>
            <person name="Vilgalys R."/>
            <person name="Bharathan N."/>
            <person name="Pakala S."/>
            <person name="Losada L.S."/>
            <person name="Zafar N."/>
            <person name="Nierman W."/>
        </authorList>
    </citation>
    <scope>NUCLEOTIDE SEQUENCE [LARGE SCALE GENOMIC DNA]</scope>
    <source>
        <strain evidence="3 4">123E</strain>
    </source>
</reference>
<dbReference type="Proteomes" id="UP000027456">
    <property type="component" value="Unassembled WGS sequence"/>
</dbReference>
<dbReference type="EMBL" id="AZST01000555">
    <property type="protein sequence ID" value="KEP48219.1"/>
    <property type="molecule type" value="Genomic_DNA"/>
</dbReference>
<evidence type="ECO:0000313" key="3">
    <source>
        <dbReference type="EMBL" id="KEP48219.1"/>
    </source>
</evidence>
<feature type="region of interest" description="Disordered" evidence="2">
    <location>
        <begin position="1"/>
        <end position="27"/>
    </location>
</feature>
<gene>
    <name evidence="3" type="ORF">V565_130690</name>
</gene>
<evidence type="ECO:0000313" key="4">
    <source>
        <dbReference type="Proteomes" id="UP000027456"/>
    </source>
</evidence>
<protein>
    <submittedName>
        <fullName evidence="3">Uncharacterized protein</fullName>
    </submittedName>
</protein>
<dbReference type="HOGENOM" id="CLU_006824_0_0_1"/>
<keyword evidence="1" id="KW-0175">Coiled coil</keyword>
<feature type="compositionally biased region" description="Low complexity" evidence="2">
    <location>
        <begin position="15"/>
        <end position="27"/>
    </location>
</feature>
<accession>A0A074RN10</accession>
<keyword evidence="4" id="KW-1185">Reference proteome</keyword>
<comment type="caution">
    <text evidence="3">The sequence shown here is derived from an EMBL/GenBank/DDBJ whole genome shotgun (WGS) entry which is preliminary data.</text>
</comment>
<dbReference type="OrthoDB" id="3052721at2759"/>
<sequence length="984" mass="111317">MAKYNGHQRRRRSSAQKSQAQKAQLQSLARFSEPKLQVAEHNNLDGLPLARPDDLNATTSVDNLARMRNKQISSLTKSCKNAIQREKRAKSKVIKLDKTVDNLCEQLSESCQARERVEILMQGLQAQADVDARELELLRNSAEELEHVIAQQSQELVRASVDLENRDNLISSLRKRNGELLRDRDSMRKKIQRMKTRNSQQPPNLLAAKDETPQFYLKHKGIIRPEVRDMIRKLACQGVSTHHVTNVIDIVAEGLGVVVVGSISARSVARIMLEGLIQARIQLAYELSQANSISICLDGTSIKNVQHEAKAIYIRSPEDEAVSAPETRSNNQSVLRTLGVHKAPNHTAQQQLNGWISTLNTCCNVFSRSPLGKNQALRFQQVAPKLRGVLTDHAADQKRFCELLLQWKQTCDREFRASNTLKEMTVAQQLDVLSKHLDTAANQMGNWRTLPTDEQATLMHDAWFAMAAQMGNAEFQKLNPDEQFEVDFLAWSGCCMHKELNAVKGGVTAMTHAWKEHNLIPPCTFPNKFEVEKASQLKEEKGARGAVKLASLAGALFNNKDDNKGYQNTVDFFFEKTFGYSNRFPDTSNTRYGSYCDAAVELLLHRKEYIELLATQQYFRSTSELNNIEKNVSRGLQDVSTLTELAVLALYAQAVGKPYMQKVRDSNVNGLSLGPFHNRVKQHCRAIIKEPDLLLGSDASYQTGSLDGSQWDRPDVVYTIQWLASQLPDLRLVVIAFFSGALSTWERFTSEFDSDDSVIARATPKQRESAWVPPTNDISEGSLGQCRQMLRIAPTMTDEQRNARVMLRRNDTFNWAKHTLSDNDQYFIKHEARALDSSGMNKKVRMELNSAFEDRAAANRERKEKVLARKSANKKRLDEVNLLENVTYEEMQHMRVIELDLQIDKLRESGDPYIRPKTMIGNKAAKIRELLSCFERRAAHISDSSCSLTREENSTTGFPEIEDGIGVDNCTEDIELSFEDEVIF</sequence>
<evidence type="ECO:0000256" key="2">
    <source>
        <dbReference type="SAM" id="MobiDB-lite"/>
    </source>
</evidence>
<feature type="coiled-coil region" evidence="1">
    <location>
        <begin position="135"/>
        <end position="162"/>
    </location>
</feature>
<proteinExistence type="predicted"/>
<dbReference type="STRING" id="1423351.A0A074RN10"/>